<dbReference type="GO" id="GO:0005634">
    <property type="term" value="C:nucleus"/>
    <property type="evidence" value="ECO:0007669"/>
    <property type="project" value="UniProtKB-SubCell"/>
</dbReference>
<evidence type="ECO:0000256" key="7">
    <source>
        <dbReference type="ARBA" id="ARBA00023242"/>
    </source>
</evidence>
<comment type="cofactor">
    <cofactor evidence="1">
        <name>a divalent metal cation</name>
        <dbReference type="ChEBI" id="CHEBI:60240"/>
    </cofactor>
</comment>
<dbReference type="GO" id="GO:0016787">
    <property type="term" value="F:hydrolase activity"/>
    <property type="evidence" value="ECO:0007669"/>
    <property type="project" value="UniProtKB-KW"/>
</dbReference>
<evidence type="ECO:0000256" key="2">
    <source>
        <dbReference type="ARBA" id="ARBA00004123"/>
    </source>
</evidence>
<reference evidence="10" key="1">
    <citation type="journal article" date="2008" name="Insect Biochem. Mol. Biol.">
        <title>The genome of a lepidopteran model insect, the silkworm Bombyx mori.</title>
        <authorList>
            <consortium name="International Silkworm Genome Consortium"/>
        </authorList>
    </citation>
    <scope>NUCLEOTIDE SEQUENCE [LARGE SCALE GENOMIC DNA]</scope>
    <source>
        <strain evidence="10">p50T</strain>
    </source>
</reference>
<dbReference type="Proteomes" id="UP000005204">
    <property type="component" value="Unassembled WGS sequence"/>
</dbReference>
<evidence type="ECO:0000313" key="10">
    <source>
        <dbReference type="Proteomes" id="UP000005204"/>
    </source>
</evidence>
<keyword evidence="5" id="KW-0479">Metal-binding</keyword>
<dbReference type="GO" id="GO:0046872">
    <property type="term" value="F:metal ion binding"/>
    <property type="evidence" value="ECO:0007669"/>
    <property type="project" value="UniProtKB-KW"/>
</dbReference>
<keyword evidence="4" id="KW-0540">Nuclease</keyword>
<comment type="similarity">
    <text evidence="3">Belongs to the HARBI1 family.</text>
</comment>
<dbReference type="AlphaFoldDB" id="A0A8R2GA56"/>
<protein>
    <recommendedName>
        <fullName evidence="8">DDE Tnp4 domain-containing protein</fullName>
    </recommendedName>
</protein>
<organism evidence="9 10">
    <name type="scientific">Bombyx mori</name>
    <name type="common">Silk moth</name>
    <dbReference type="NCBI Taxonomy" id="7091"/>
    <lineage>
        <taxon>Eukaryota</taxon>
        <taxon>Metazoa</taxon>
        <taxon>Ecdysozoa</taxon>
        <taxon>Arthropoda</taxon>
        <taxon>Hexapoda</taxon>
        <taxon>Insecta</taxon>
        <taxon>Pterygota</taxon>
        <taxon>Neoptera</taxon>
        <taxon>Endopterygota</taxon>
        <taxon>Lepidoptera</taxon>
        <taxon>Glossata</taxon>
        <taxon>Ditrysia</taxon>
        <taxon>Bombycoidea</taxon>
        <taxon>Bombycidae</taxon>
        <taxon>Bombycinae</taxon>
        <taxon>Bombyx</taxon>
    </lineage>
</organism>
<dbReference type="Pfam" id="PF13359">
    <property type="entry name" value="DDE_Tnp_4"/>
    <property type="match status" value="1"/>
</dbReference>
<evidence type="ECO:0000256" key="1">
    <source>
        <dbReference type="ARBA" id="ARBA00001968"/>
    </source>
</evidence>
<evidence type="ECO:0000259" key="8">
    <source>
        <dbReference type="Pfam" id="PF13359"/>
    </source>
</evidence>
<dbReference type="InterPro" id="IPR045249">
    <property type="entry name" value="HARBI1-like"/>
</dbReference>
<dbReference type="OrthoDB" id="652136at2759"/>
<dbReference type="InterPro" id="IPR027806">
    <property type="entry name" value="HARBI1_dom"/>
</dbReference>
<dbReference type="EnsemblMetazoa" id="XM_012690854.3">
    <property type="protein sequence ID" value="XP_012546308.1"/>
    <property type="gene ID" value="LOC105841711"/>
</dbReference>
<comment type="subcellular location">
    <subcellularLocation>
        <location evidence="2">Nucleus</location>
    </subcellularLocation>
</comment>
<name>A0A8R2GA56_BOMMO</name>
<accession>A0A8R2GA56</accession>
<keyword evidence="10" id="KW-1185">Reference proteome</keyword>
<feature type="domain" description="DDE Tnp4" evidence="8">
    <location>
        <begin position="169"/>
        <end position="336"/>
    </location>
</feature>
<dbReference type="PANTHER" id="PTHR22930:SF269">
    <property type="entry name" value="NUCLEASE HARBI1-LIKE PROTEIN"/>
    <property type="match status" value="1"/>
</dbReference>
<keyword evidence="7" id="KW-0539">Nucleus</keyword>
<dbReference type="GO" id="GO:0004518">
    <property type="term" value="F:nuclease activity"/>
    <property type="evidence" value="ECO:0007669"/>
    <property type="project" value="UniProtKB-KW"/>
</dbReference>
<dbReference type="GeneID" id="105841711"/>
<dbReference type="KEGG" id="bmor:105841711"/>
<dbReference type="PANTHER" id="PTHR22930">
    <property type="match status" value="1"/>
</dbReference>
<reference evidence="9" key="2">
    <citation type="submission" date="2022-06" db="UniProtKB">
        <authorList>
            <consortium name="EnsemblMetazoa"/>
        </authorList>
    </citation>
    <scope>IDENTIFICATION</scope>
    <source>
        <strain evidence="9">p50T (Dazao)</strain>
    </source>
</reference>
<sequence length="354" mass="41621">MDVEEAICLLILYRKLRRRRRRQRRYWVHPILRERLSSSLFVTLYPKLRLHEEKFFNYFRMSVASFDFLYDCVENYLKPRDGAIRYCITPKEKFIVTLRYLASGCSLAELQYGYKIGKSTLSAIIRQVCQVLWRNLKTMVMSPPTKEMWKQISAQFENKAYFPNCIGALDGKHVRLIQPPESGSMYYNYKHFFSLVLMALCDANYCFIWVDVGAYGKDSDSGVFKETSLFKKLLDNLLSIPEPRSITNNENDAYKLPYVIVADEAFGITKNLMRPYGGKMLSKEKRIFNYRLSLARRYVECTFGIMCNKWRILHRSIDVKIDFASDIVKAICVLHNYVRTRDGIKQDDMIYPAP</sequence>
<dbReference type="RefSeq" id="XP_012546308.1">
    <property type="nucleotide sequence ID" value="XM_012690854.4"/>
</dbReference>
<keyword evidence="6" id="KW-0378">Hydrolase</keyword>
<evidence type="ECO:0000256" key="6">
    <source>
        <dbReference type="ARBA" id="ARBA00022801"/>
    </source>
</evidence>
<evidence type="ECO:0000256" key="4">
    <source>
        <dbReference type="ARBA" id="ARBA00022722"/>
    </source>
</evidence>
<evidence type="ECO:0000256" key="5">
    <source>
        <dbReference type="ARBA" id="ARBA00022723"/>
    </source>
</evidence>
<evidence type="ECO:0000256" key="3">
    <source>
        <dbReference type="ARBA" id="ARBA00006958"/>
    </source>
</evidence>
<proteinExistence type="inferred from homology"/>
<evidence type="ECO:0000313" key="9">
    <source>
        <dbReference type="EnsemblMetazoa" id="XP_012546308.1"/>
    </source>
</evidence>